<keyword evidence="1" id="KW-0808">Transferase</keyword>
<dbReference type="Proteomes" id="UP000234145">
    <property type="component" value="Unassembled WGS sequence"/>
</dbReference>
<keyword evidence="1" id="KW-0489">Methyltransferase</keyword>
<organism evidence="1 2">
    <name type="scientific">Candidatus Desantisbacteria bacterium CG_4_10_14_0_8_um_filter_39_17</name>
    <dbReference type="NCBI Taxonomy" id="1974542"/>
    <lineage>
        <taxon>Bacteria</taxon>
        <taxon>Candidatus Desantisiibacteriota</taxon>
    </lineage>
</organism>
<protein>
    <submittedName>
        <fullName evidence="1">Site-specific DNA-methyltransferase</fullName>
    </submittedName>
</protein>
<evidence type="ECO:0000313" key="1">
    <source>
        <dbReference type="EMBL" id="PIZ17381.1"/>
    </source>
</evidence>
<reference evidence="2" key="1">
    <citation type="submission" date="2017-09" db="EMBL/GenBank/DDBJ databases">
        <title>Depth-based differentiation of microbial function through sediment-hosted aquifers and enrichment of novel symbionts in the deep terrestrial subsurface.</title>
        <authorList>
            <person name="Probst A.J."/>
            <person name="Ladd B."/>
            <person name="Jarett J.K."/>
            <person name="Geller-Mcgrath D.E."/>
            <person name="Sieber C.M.K."/>
            <person name="Emerson J.B."/>
            <person name="Anantharaman K."/>
            <person name="Thomas B.C."/>
            <person name="Malmstrom R."/>
            <person name="Stieglmeier M."/>
            <person name="Klingl A."/>
            <person name="Woyke T."/>
            <person name="Ryan C.M."/>
            <person name="Banfield J.F."/>
        </authorList>
    </citation>
    <scope>NUCLEOTIDE SEQUENCE [LARGE SCALE GENOMIC DNA]</scope>
</reference>
<dbReference type="GO" id="GO:0008168">
    <property type="term" value="F:methyltransferase activity"/>
    <property type="evidence" value="ECO:0007669"/>
    <property type="project" value="UniProtKB-KW"/>
</dbReference>
<comment type="caution">
    <text evidence="1">The sequence shown here is derived from an EMBL/GenBank/DDBJ whole genome shotgun (WGS) entry which is preliminary data.</text>
</comment>
<dbReference type="EMBL" id="PFMS01000007">
    <property type="protein sequence ID" value="PIZ17381.1"/>
    <property type="molecule type" value="Genomic_DNA"/>
</dbReference>
<gene>
    <name evidence="1" type="ORF">COY51_00325</name>
</gene>
<dbReference type="GO" id="GO:0032259">
    <property type="term" value="P:methylation"/>
    <property type="evidence" value="ECO:0007669"/>
    <property type="project" value="UniProtKB-KW"/>
</dbReference>
<dbReference type="AlphaFoldDB" id="A0A2H9PD74"/>
<name>A0A2H9PD74_9BACT</name>
<feature type="non-terminal residue" evidence="1">
    <location>
        <position position="90"/>
    </location>
</feature>
<evidence type="ECO:0000313" key="2">
    <source>
        <dbReference type="Proteomes" id="UP000234145"/>
    </source>
</evidence>
<accession>A0A2H9PD74</accession>
<sequence length="90" mass="10506">MSEKVNMSVKIDIKEGLKEIYPEVFEDNKINFGKLKSLLNGEIIEKEDDRFYFNWAGKSNLYKLIQAPAYGTLKPDKERSVDFDRTENIV</sequence>
<proteinExistence type="predicted"/>